<protein>
    <submittedName>
        <fullName evidence="3">LLM class F420-dependent oxidoreductase</fullName>
    </submittedName>
</protein>
<dbReference type="KEGG" id="roz:CBI38_22315"/>
<dbReference type="InterPro" id="IPR019922">
    <property type="entry name" value="Lucif-like_OxRdatse_MSMEG_4141"/>
</dbReference>
<dbReference type="SUPFAM" id="SSF51679">
    <property type="entry name" value="Bacterial luciferase-like"/>
    <property type="match status" value="1"/>
</dbReference>
<gene>
    <name evidence="3" type="ORF">CBI38_22315</name>
</gene>
<dbReference type="GO" id="GO:0016705">
    <property type="term" value="F:oxidoreductase activity, acting on paired donors, with incorporation or reduction of molecular oxygen"/>
    <property type="evidence" value="ECO:0007669"/>
    <property type="project" value="InterPro"/>
</dbReference>
<sequence length="309" mass="33262">MSNSSDSHDVSADPLRSLGKVGLWTQALDLQPASRAREVAAELEDLGYPTVWISEGLRREVLANSAMLLGATRQLVVATGIANIWARDPVAMAAGQLTLAEAFDDRFLLGLGVSRAAIVEGMRGQKYSSPLKRMADYLDAMDGVAYQSPRPAAPPPRVLAAVGPKMLELASRRAAGAHPYFVVPEHTAEARGILGSGPLLCPEQAVVLETDPGRAREIARRYAQLYFGFDSYRKDLLKHGFTEADFDDGGSDRVIDAVIAWGDVEAVQARVQAHIDAGADHVCVQVLPSDPTSLPLEQWRELAPALVNS</sequence>
<evidence type="ECO:0000256" key="1">
    <source>
        <dbReference type="ARBA" id="ARBA00023002"/>
    </source>
</evidence>
<dbReference type="OrthoDB" id="4760590at2"/>
<proteinExistence type="predicted"/>
<accession>A0A2S2BZ21</accession>
<dbReference type="NCBIfam" id="TIGR03620">
    <property type="entry name" value="F420_MSMEG_4141"/>
    <property type="match status" value="1"/>
</dbReference>
<reference evidence="3 4" key="1">
    <citation type="submission" date="2017-05" db="EMBL/GenBank/DDBJ databases">
        <title>Isolation of Rhodococcus sp. S2-17 biodegrading of BP-3.</title>
        <authorList>
            <person name="Lee Y."/>
            <person name="Kim K.H."/>
            <person name="Chun B.H."/>
            <person name="Jung H.S."/>
            <person name="Jeon C.O."/>
        </authorList>
    </citation>
    <scope>NUCLEOTIDE SEQUENCE [LARGE SCALE GENOMIC DNA]</scope>
    <source>
        <strain evidence="3 4">S2-17</strain>
    </source>
</reference>
<keyword evidence="4" id="KW-1185">Reference proteome</keyword>
<dbReference type="Proteomes" id="UP000245711">
    <property type="component" value="Chromosome"/>
</dbReference>
<dbReference type="PANTHER" id="PTHR43244">
    <property type="match status" value="1"/>
</dbReference>
<dbReference type="InterPro" id="IPR036661">
    <property type="entry name" value="Luciferase-like_sf"/>
</dbReference>
<organism evidence="3 4">
    <name type="scientific">Rhodococcus oxybenzonivorans</name>
    <dbReference type="NCBI Taxonomy" id="1990687"/>
    <lineage>
        <taxon>Bacteria</taxon>
        <taxon>Bacillati</taxon>
        <taxon>Actinomycetota</taxon>
        <taxon>Actinomycetes</taxon>
        <taxon>Mycobacteriales</taxon>
        <taxon>Nocardiaceae</taxon>
        <taxon>Rhodococcus</taxon>
    </lineage>
</organism>
<keyword evidence="1" id="KW-0560">Oxidoreductase</keyword>
<evidence type="ECO:0000259" key="2">
    <source>
        <dbReference type="Pfam" id="PF00296"/>
    </source>
</evidence>
<dbReference type="Gene3D" id="3.20.20.30">
    <property type="entry name" value="Luciferase-like domain"/>
    <property type="match status" value="1"/>
</dbReference>
<dbReference type="EMBL" id="CP021354">
    <property type="protein sequence ID" value="AWK73886.1"/>
    <property type="molecule type" value="Genomic_DNA"/>
</dbReference>
<evidence type="ECO:0000313" key="3">
    <source>
        <dbReference type="EMBL" id="AWK73886.1"/>
    </source>
</evidence>
<evidence type="ECO:0000313" key="4">
    <source>
        <dbReference type="Proteomes" id="UP000245711"/>
    </source>
</evidence>
<feature type="domain" description="Luciferase-like" evidence="2">
    <location>
        <begin position="31"/>
        <end position="281"/>
    </location>
</feature>
<dbReference type="RefSeq" id="WP_109332317.1">
    <property type="nucleotide sequence ID" value="NZ_CP021354.1"/>
</dbReference>
<dbReference type="PANTHER" id="PTHR43244:SF1">
    <property type="entry name" value="5,10-METHYLENETETRAHYDROMETHANOPTERIN REDUCTASE"/>
    <property type="match status" value="1"/>
</dbReference>
<dbReference type="Pfam" id="PF00296">
    <property type="entry name" value="Bac_luciferase"/>
    <property type="match status" value="1"/>
</dbReference>
<name>A0A2S2BZ21_9NOCA</name>
<dbReference type="InterPro" id="IPR050564">
    <property type="entry name" value="F420-G6PD/mer"/>
</dbReference>
<dbReference type="InterPro" id="IPR011251">
    <property type="entry name" value="Luciferase-like_dom"/>
</dbReference>
<dbReference type="AlphaFoldDB" id="A0A2S2BZ21"/>